<organism evidence="2 3">
    <name type="scientific">Tothia fuscella</name>
    <dbReference type="NCBI Taxonomy" id="1048955"/>
    <lineage>
        <taxon>Eukaryota</taxon>
        <taxon>Fungi</taxon>
        <taxon>Dikarya</taxon>
        <taxon>Ascomycota</taxon>
        <taxon>Pezizomycotina</taxon>
        <taxon>Dothideomycetes</taxon>
        <taxon>Pleosporomycetidae</taxon>
        <taxon>Venturiales</taxon>
        <taxon>Cylindrosympodiaceae</taxon>
        <taxon>Tothia</taxon>
    </lineage>
</organism>
<dbReference type="InterPro" id="IPR006683">
    <property type="entry name" value="Thioestr_dom"/>
</dbReference>
<dbReference type="InterPro" id="IPR029069">
    <property type="entry name" value="HotDog_dom_sf"/>
</dbReference>
<dbReference type="OrthoDB" id="506431at2759"/>
<protein>
    <recommendedName>
        <fullName evidence="1">Thioesterase domain-containing protein</fullName>
    </recommendedName>
</protein>
<evidence type="ECO:0000313" key="2">
    <source>
        <dbReference type="EMBL" id="KAF2426267.1"/>
    </source>
</evidence>
<keyword evidence="3" id="KW-1185">Reference proteome</keyword>
<evidence type="ECO:0000259" key="1">
    <source>
        <dbReference type="Pfam" id="PF03061"/>
    </source>
</evidence>
<dbReference type="InterPro" id="IPR052061">
    <property type="entry name" value="PTE-AB_protein"/>
</dbReference>
<dbReference type="EMBL" id="MU007065">
    <property type="protein sequence ID" value="KAF2426267.1"/>
    <property type="molecule type" value="Genomic_DNA"/>
</dbReference>
<dbReference type="SUPFAM" id="SSF54637">
    <property type="entry name" value="Thioesterase/thiol ester dehydrase-isomerase"/>
    <property type="match status" value="1"/>
</dbReference>
<sequence length="191" mass="21198">MTQELTHFRSIPWCNALISDHAYFLTPSRSRYVKPSGEDVLLGNTIKTDDTIKAWLTLCKKPTSSGLLPAELRTLLTFGRALDGYPQILHGGIQGTVMDEVMGNLIGLIQDIESEEARKKGESYETAPWVTGELTLRYKRPVVTPGTVCCHVWVVKRDGRKVWIDGAIEDEKGVTLAGASGLFIKPRTQKI</sequence>
<dbReference type="Proteomes" id="UP000800235">
    <property type="component" value="Unassembled WGS sequence"/>
</dbReference>
<dbReference type="Pfam" id="PF03061">
    <property type="entry name" value="4HBT"/>
    <property type="match status" value="1"/>
</dbReference>
<feature type="domain" description="Thioesterase" evidence="1">
    <location>
        <begin position="88"/>
        <end position="176"/>
    </location>
</feature>
<dbReference type="PANTHER" id="PTHR47260">
    <property type="entry name" value="UPF0644 PROTEIN PB2B4.06"/>
    <property type="match status" value="1"/>
</dbReference>
<dbReference type="Gene3D" id="3.10.129.10">
    <property type="entry name" value="Hotdog Thioesterase"/>
    <property type="match status" value="1"/>
</dbReference>
<comment type="caution">
    <text evidence="2">The sequence shown here is derived from an EMBL/GenBank/DDBJ whole genome shotgun (WGS) entry which is preliminary data.</text>
</comment>
<dbReference type="PANTHER" id="PTHR47260:SF6">
    <property type="entry name" value="THIOESTERASE DOMAIN-CONTAINING PROTEIN"/>
    <property type="match status" value="1"/>
</dbReference>
<evidence type="ECO:0000313" key="3">
    <source>
        <dbReference type="Proteomes" id="UP000800235"/>
    </source>
</evidence>
<dbReference type="CDD" id="cd03443">
    <property type="entry name" value="PaaI_thioesterase"/>
    <property type="match status" value="1"/>
</dbReference>
<name>A0A9P4NKV2_9PEZI</name>
<reference evidence="2" key="1">
    <citation type="journal article" date="2020" name="Stud. Mycol.">
        <title>101 Dothideomycetes genomes: a test case for predicting lifestyles and emergence of pathogens.</title>
        <authorList>
            <person name="Haridas S."/>
            <person name="Albert R."/>
            <person name="Binder M."/>
            <person name="Bloem J."/>
            <person name="Labutti K."/>
            <person name="Salamov A."/>
            <person name="Andreopoulos B."/>
            <person name="Baker S."/>
            <person name="Barry K."/>
            <person name="Bills G."/>
            <person name="Bluhm B."/>
            <person name="Cannon C."/>
            <person name="Castanera R."/>
            <person name="Culley D."/>
            <person name="Daum C."/>
            <person name="Ezra D."/>
            <person name="Gonzalez J."/>
            <person name="Henrissat B."/>
            <person name="Kuo A."/>
            <person name="Liang C."/>
            <person name="Lipzen A."/>
            <person name="Lutzoni F."/>
            <person name="Magnuson J."/>
            <person name="Mondo S."/>
            <person name="Nolan M."/>
            <person name="Ohm R."/>
            <person name="Pangilinan J."/>
            <person name="Park H.-J."/>
            <person name="Ramirez L."/>
            <person name="Alfaro M."/>
            <person name="Sun H."/>
            <person name="Tritt A."/>
            <person name="Yoshinaga Y."/>
            <person name="Zwiers L.-H."/>
            <person name="Turgeon B."/>
            <person name="Goodwin S."/>
            <person name="Spatafora J."/>
            <person name="Crous P."/>
            <person name="Grigoriev I."/>
        </authorList>
    </citation>
    <scope>NUCLEOTIDE SEQUENCE</scope>
    <source>
        <strain evidence="2">CBS 130266</strain>
    </source>
</reference>
<gene>
    <name evidence="2" type="ORF">EJ08DRAFT_700023</name>
</gene>
<accession>A0A9P4NKV2</accession>
<dbReference type="AlphaFoldDB" id="A0A9P4NKV2"/>
<proteinExistence type="predicted"/>